<comment type="caution">
    <text evidence="4">The sequence shown here is derived from an EMBL/GenBank/DDBJ whole genome shotgun (WGS) entry which is preliminary data.</text>
</comment>
<dbReference type="EMBL" id="MSDW01000001">
    <property type="protein sequence ID" value="OKY78447.1"/>
    <property type="molecule type" value="Genomic_DNA"/>
</dbReference>
<dbReference type="Pfam" id="PF01625">
    <property type="entry name" value="PMSR"/>
    <property type="match status" value="1"/>
</dbReference>
<comment type="similarity">
    <text evidence="2">Belongs to the MsrA Met sulfoxide reductase family.</text>
</comment>
<protein>
    <recommendedName>
        <fullName evidence="2">Peptide methionine sulfoxide reductase MsrA</fullName>
        <shortName evidence="2">Protein-methionine-S-oxide reductase</shortName>
        <ecNumber evidence="2">1.8.4.11</ecNumber>
    </recommendedName>
    <alternativeName>
        <fullName evidence="2">Peptide-methionine (S)-S-oxide reductase</fullName>
        <shortName evidence="2">Peptide Met(O) reductase</shortName>
    </alternativeName>
</protein>
<comment type="caution">
    <text evidence="2">Lacks conserved residue(s) required for the propagation of feature annotation.</text>
</comment>
<accession>A0A1Q6DVS8</accession>
<dbReference type="HAMAP" id="MF_01401">
    <property type="entry name" value="MsrA"/>
    <property type="match status" value="1"/>
</dbReference>
<dbReference type="PANTHER" id="PTHR43774">
    <property type="entry name" value="PEPTIDE METHIONINE SULFOXIDE REDUCTASE"/>
    <property type="match status" value="1"/>
</dbReference>
<comment type="catalytic activity">
    <reaction evidence="2">
        <text>[thioredoxin]-disulfide + L-methionine + H2O = L-methionine (S)-S-oxide + [thioredoxin]-dithiol</text>
        <dbReference type="Rhea" id="RHEA:19993"/>
        <dbReference type="Rhea" id="RHEA-COMP:10698"/>
        <dbReference type="Rhea" id="RHEA-COMP:10700"/>
        <dbReference type="ChEBI" id="CHEBI:15377"/>
        <dbReference type="ChEBI" id="CHEBI:29950"/>
        <dbReference type="ChEBI" id="CHEBI:50058"/>
        <dbReference type="ChEBI" id="CHEBI:57844"/>
        <dbReference type="ChEBI" id="CHEBI:58772"/>
        <dbReference type="EC" id="1.8.4.11"/>
    </reaction>
</comment>
<proteinExistence type="inferred from homology"/>
<keyword evidence="1 2" id="KW-0560">Oxidoreductase</keyword>
<dbReference type="InterPro" id="IPR002569">
    <property type="entry name" value="Met_Sox_Rdtase_MsrA_dom"/>
</dbReference>
<dbReference type="SUPFAM" id="SSF55068">
    <property type="entry name" value="Peptide methionine sulfoxide reductase"/>
    <property type="match status" value="1"/>
</dbReference>
<dbReference type="InterPro" id="IPR036509">
    <property type="entry name" value="Met_Sox_Rdtase_MsrA_sf"/>
</dbReference>
<sequence length="163" mass="19304">MEAPFKKLDGVKKVTSGYTGGKTKNPTYNKVCKKNTGHREAVQIQYDPKIVDYNKLLNVYWRQIDPTDESGQFADRGDQYKTAIFYHSKRQKELATESKKKIESLDKFCKEISTEILPFDEFYEAEERHQNFHEKNPKKYKKYRCKSGRDQFLKEKWSEVTPT</sequence>
<reference evidence="4" key="1">
    <citation type="submission" date="2016-12" db="EMBL/GenBank/DDBJ databases">
        <title>Discovery of methanogenic haloarchaea.</title>
        <authorList>
            <person name="Sorokin D.Y."/>
            <person name="Makarova K.S."/>
            <person name="Abbas B."/>
            <person name="Ferrer M."/>
            <person name="Golyshin P.N."/>
        </authorList>
    </citation>
    <scope>NUCLEOTIDE SEQUENCE [LARGE SCALE GENOMIC DNA]</scope>
    <source>
        <strain evidence="4">HMET1</strain>
    </source>
</reference>
<evidence type="ECO:0000313" key="5">
    <source>
        <dbReference type="Proteomes" id="UP000185744"/>
    </source>
</evidence>
<dbReference type="GO" id="GO:0033744">
    <property type="term" value="F:L-methionine:thioredoxin-disulfide S-oxidoreductase activity"/>
    <property type="evidence" value="ECO:0007669"/>
    <property type="project" value="RHEA"/>
</dbReference>
<dbReference type="PANTHER" id="PTHR43774:SF1">
    <property type="entry name" value="PEPTIDE METHIONINE SULFOXIDE REDUCTASE MSRA 2"/>
    <property type="match status" value="1"/>
</dbReference>
<dbReference type="NCBIfam" id="TIGR00401">
    <property type="entry name" value="msrA"/>
    <property type="match status" value="1"/>
</dbReference>
<dbReference type="GO" id="GO:0008113">
    <property type="term" value="F:peptide-methionine (S)-S-oxide reductase activity"/>
    <property type="evidence" value="ECO:0007669"/>
    <property type="project" value="UniProtKB-UniRule"/>
</dbReference>
<dbReference type="EC" id="1.8.4.11" evidence="2"/>
<dbReference type="AlphaFoldDB" id="A0A1Q6DVS8"/>
<dbReference type="Gene3D" id="3.30.1060.10">
    <property type="entry name" value="Peptide methionine sulphoxide reductase MsrA"/>
    <property type="match status" value="1"/>
</dbReference>
<feature type="domain" description="Peptide methionine sulphoxide reductase MsrA" evidence="3">
    <location>
        <begin position="1"/>
        <end position="141"/>
    </location>
</feature>
<evidence type="ECO:0000256" key="2">
    <source>
        <dbReference type="HAMAP-Rule" id="MF_01401"/>
    </source>
</evidence>
<organism evidence="4 5">
    <name type="scientific">Methanohalarchaeum thermophilum</name>
    <dbReference type="NCBI Taxonomy" id="1903181"/>
    <lineage>
        <taxon>Archaea</taxon>
        <taxon>Methanobacteriati</taxon>
        <taxon>Methanobacteriota</taxon>
        <taxon>Methanonatronarchaeia</taxon>
        <taxon>Methanonatronarchaeales</taxon>
        <taxon>Methanonatronarchaeaceae</taxon>
        <taxon>Candidatus Methanohalarchaeum</taxon>
    </lineage>
</organism>
<keyword evidence="5" id="KW-1185">Reference proteome</keyword>
<dbReference type="STRING" id="1903181.BTN85_0938"/>
<dbReference type="Proteomes" id="UP000185744">
    <property type="component" value="Unassembled WGS sequence"/>
</dbReference>
<gene>
    <name evidence="2" type="primary">msrA</name>
    <name evidence="4" type="ORF">BTN85_0938</name>
</gene>
<evidence type="ECO:0000256" key="1">
    <source>
        <dbReference type="ARBA" id="ARBA00023002"/>
    </source>
</evidence>
<name>A0A1Q6DVS8_METT1</name>
<comment type="function">
    <text evidence="2">Has an important function as a repair enzyme for proteins that have been inactivated by oxidation. Catalyzes the reversible oxidation-reduction of methionine sulfoxide in proteins to methionine.</text>
</comment>
<dbReference type="InParanoid" id="A0A1Q6DVS8"/>
<comment type="catalytic activity">
    <reaction evidence="2">
        <text>L-methionyl-[protein] + [thioredoxin]-disulfide + H2O = L-methionyl-(S)-S-oxide-[protein] + [thioredoxin]-dithiol</text>
        <dbReference type="Rhea" id="RHEA:14217"/>
        <dbReference type="Rhea" id="RHEA-COMP:10698"/>
        <dbReference type="Rhea" id="RHEA-COMP:10700"/>
        <dbReference type="Rhea" id="RHEA-COMP:12313"/>
        <dbReference type="Rhea" id="RHEA-COMP:12315"/>
        <dbReference type="ChEBI" id="CHEBI:15377"/>
        <dbReference type="ChEBI" id="CHEBI:16044"/>
        <dbReference type="ChEBI" id="CHEBI:29950"/>
        <dbReference type="ChEBI" id="CHEBI:44120"/>
        <dbReference type="ChEBI" id="CHEBI:50058"/>
        <dbReference type="EC" id="1.8.4.11"/>
    </reaction>
</comment>
<evidence type="ECO:0000313" key="4">
    <source>
        <dbReference type="EMBL" id="OKY78447.1"/>
    </source>
</evidence>
<evidence type="ECO:0000259" key="3">
    <source>
        <dbReference type="Pfam" id="PF01625"/>
    </source>
</evidence>